<reference evidence="1 2" key="1">
    <citation type="submission" date="2018-07" db="EMBL/GenBank/DDBJ databases">
        <title>Genomic Encyclopedia of Type Strains, Phase IV (KMG-IV): sequencing the most valuable type-strain genomes for metagenomic binning, comparative biology and taxonomic classification.</title>
        <authorList>
            <person name="Goeker M."/>
        </authorList>
    </citation>
    <scope>NUCLEOTIDE SEQUENCE [LARGE SCALE GENOMIC DNA]</scope>
    <source>
        <strain evidence="1 2">DSM 44290</strain>
    </source>
</reference>
<accession>A0A370HY38</accession>
<proteinExistence type="predicted"/>
<dbReference type="EMBL" id="QQBC01000011">
    <property type="protein sequence ID" value="RDI63220.1"/>
    <property type="molecule type" value="Genomic_DNA"/>
</dbReference>
<dbReference type="AlphaFoldDB" id="A0A370HY38"/>
<organism evidence="1 2">
    <name type="scientific">Nocardia pseudobrasiliensis</name>
    <dbReference type="NCBI Taxonomy" id="45979"/>
    <lineage>
        <taxon>Bacteria</taxon>
        <taxon>Bacillati</taxon>
        <taxon>Actinomycetota</taxon>
        <taxon>Actinomycetes</taxon>
        <taxon>Mycobacteriales</taxon>
        <taxon>Nocardiaceae</taxon>
        <taxon>Nocardia</taxon>
    </lineage>
</organism>
<sequence length="54" mass="5813">MVSAIPTQYPVTLTDGDREYPVFNATEYVNAVFKLGHSAAGDHSQTDSNASNPQ</sequence>
<keyword evidence="2" id="KW-1185">Reference proteome</keyword>
<comment type="caution">
    <text evidence="1">The sequence shown here is derived from an EMBL/GenBank/DDBJ whole genome shotgun (WGS) entry which is preliminary data.</text>
</comment>
<evidence type="ECO:0000313" key="1">
    <source>
        <dbReference type="EMBL" id="RDI63220.1"/>
    </source>
</evidence>
<dbReference type="RefSeq" id="WP_156524941.1">
    <property type="nucleotide sequence ID" value="NZ_QQBC01000011.1"/>
</dbReference>
<name>A0A370HY38_9NOCA</name>
<dbReference type="STRING" id="1210086.GCA_001613105_04988"/>
<dbReference type="Proteomes" id="UP000254869">
    <property type="component" value="Unassembled WGS sequence"/>
</dbReference>
<evidence type="ECO:0000313" key="2">
    <source>
        <dbReference type="Proteomes" id="UP000254869"/>
    </source>
</evidence>
<protein>
    <submittedName>
        <fullName evidence="1">Uncharacterized protein</fullName>
    </submittedName>
</protein>
<gene>
    <name evidence="1" type="ORF">DFR76_111239</name>
</gene>